<dbReference type="OrthoDB" id="9797895at2"/>
<evidence type="ECO:0000256" key="2">
    <source>
        <dbReference type="ARBA" id="ARBA00023239"/>
    </source>
</evidence>
<dbReference type="GO" id="GO:0046872">
    <property type="term" value="F:metal ion binding"/>
    <property type="evidence" value="ECO:0007669"/>
    <property type="project" value="UniProtKB-KW"/>
</dbReference>
<dbReference type="Gene3D" id="3.40.50.1400">
    <property type="match status" value="1"/>
</dbReference>
<dbReference type="PANTHER" id="PTHR33542:SF3">
    <property type="entry name" value="SIROHYDROCHLORIN FERROCHELATASE, CHLOROPLASTIC"/>
    <property type="match status" value="1"/>
</dbReference>
<reference evidence="3 4" key="1">
    <citation type="submission" date="2019-02" db="EMBL/GenBank/DDBJ databases">
        <title>Deep-cultivation of Planctomycetes and their phenomic and genomic characterization uncovers novel biology.</title>
        <authorList>
            <person name="Wiegand S."/>
            <person name="Jogler M."/>
            <person name="Boedeker C."/>
            <person name="Pinto D."/>
            <person name="Vollmers J."/>
            <person name="Rivas-Marin E."/>
            <person name="Kohn T."/>
            <person name="Peeters S.H."/>
            <person name="Heuer A."/>
            <person name="Rast P."/>
            <person name="Oberbeckmann S."/>
            <person name="Bunk B."/>
            <person name="Jeske O."/>
            <person name="Meyerdierks A."/>
            <person name="Storesund J.E."/>
            <person name="Kallscheuer N."/>
            <person name="Luecker S."/>
            <person name="Lage O.M."/>
            <person name="Pohl T."/>
            <person name="Merkel B.J."/>
            <person name="Hornburger P."/>
            <person name="Mueller R.-W."/>
            <person name="Bruemmer F."/>
            <person name="Labrenz M."/>
            <person name="Spormann A.M."/>
            <person name="Op den Camp H."/>
            <person name="Overmann J."/>
            <person name="Amann R."/>
            <person name="Jetten M.S.M."/>
            <person name="Mascher T."/>
            <person name="Medema M.H."/>
            <person name="Devos D.P."/>
            <person name="Kaster A.-K."/>
            <person name="Ovreas L."/>
            <person name="Rohde M."/>
            <person name="Galperin M.Y."/>
            <person name="Jogler C."/>
        </authorList>
    </citation>
    <scope>NUCLEOTIDE SEQUENCE [LARGE SCALE GENOMIC DNA]</scope>
    <source>
        <strain evidence="3 4">Pan44</strain>
    </source>
</reference>
<keyword evidence="2 3" id="KW-0456">Lyase</keyword>
<dbReference type="EC" id="4.99.1.3" evidence="3"/>
<organism evidence="3 4">
    <name type="scientific">Caulifigura coniformis</name>
    <dbReference type="NCBI Taxonomy" id="2527983"/>
    <lineage>
        <taxon>Bacteria</taxon>
        <taxon>Pseudomonadati</taxon>
        <taxon>Planctomycetota</taxon>
        <taxon>Planctomycetia</taxon>
        <taxon>Planctomycetales</taxon>
        <taxon>Planctomycetaceae</taxon>
        <taxon>Caulifigura</taxon>
    </lineage>
</organism>
<dbReference type="CDD" id="cd03416">
    <property type="entry name" value="CbiX_SirB_N"/>
    <property type="match status" value="1"/>
</dbReference>
<dbReference type="RefSeq" id="WP_145027182.1">
    <property type="nucleotide sequence ID" value="NZ_CP036271.1"/>
</dbReference>
<evidence type="ECO:0000256" key="1">
    <source>
        <dbReference type="ARBA" id="ARBA00022723"/>
    </source>
</evidence>
<protein>
    <submittedName>
        <fullName evidence="3">Sirohydrochlorin cobaltochelatase</fullName>
        <ecNumber evidence="3">4.99.1.3</ecNumber>
    </submittedName>
</protein>
<sequence length="121" mass="13300">MSAAILLIAHGSRRPAANQDLVQLAVMLRPKVPGKIVEVAYLELAEPTIPEGLEKCRQSGAREIDMLPWFLSAGSHVTDDLSRFRDQFASEHPGLTVTLRPPVGLHPLMTDILLARLGERL</sequence>
<evidence type="ECO:0000313" key="4">
    <source>
        <dbReference type="Proteomes" id="UP000315700"/>
    </source>
</evidence>
<name>A0A517S936_9PLAN</name>
<proteinExistence type="predicted"/>
<dbReference type="AlphaFoldDB" id="A0A517S936"/>
<dbReference type="InParanoid" id="A0A517S936"/>
<dbReference type="EMBL" id="CP036271">
    <property type="protein sequence ID" value="QDT52647.1"/>
    <property type="molecule type" value="Genomic_DNA"/>
</dbReference>
<dbReference type="InterPro" id="IPR050963">
    <property type="entry name" value="Sirohydro_Cobaltochel/CbiX"/>
</dbReference>
<dbReference type="GO" id="GO:0016852">
    <property type="term" value="F:sirohydrochlorin cobaltochelatase activity"/>
    <property type="evidence" value="ECO:0007669"/>
    <property type="project" value="UniProtKB-EC"/>
</dbReference>
<evidence type="ECO:0000313" key="3">
    <source>
        <dbReference type="EMBL" id="QDT52647.1"/>
    </source>
</evidence>
<dbReference type="SUPFAM" id="SSF53800">
    <property type="entry name" value="Chelatase"/>
    <property type="match status" value="1"/>
</dbReference>
<dbReference type="Pfam" id="PF01903">
    <property type="entry name" value="CbiX"/>
    <property type="match status" value="1"/>
</dbReference>
<keyword evidence="4" id="KW-1185">Reference proteome</keyword>
<keyword evidence="1" id="KW-0479">Metal-binding</keyword>
<dbReference type="PANTHER" id="PTHR33542">
    <property type="entry name" value="SIROHYDROCHLORIN FERROCHELATASE, CHLOROPLASTIC"/>
    <property type="match status" value="1"/>
</dbReference>
<dbReference type="KEGG" id="ccos:Pan44_06590"/>
<dbReference type="Proteomes" id="UP000315700">
    <property type="component" value="Chromosome"/>
</dbReference>
<gene>
    <name evidence="3" type="primary">cbiX</name>
    <name evidence="3" type="ORF">Pan44_06590</name>
</gene>
<dbReference type="InterPro" id="IPR002762">
    <property type="entry name" value="CbiX-like"/>
</dbReference>
<accession>A0A517S936</accession>